<dbReference type="VEuPathDB" id="FungiDB:SDRG_07830"/>
<evidence type="ECO:0000256" key="1">
    <source>
        <dbReference type="SAM" id="MobiDB-lite"/>
    </source>
</evidence>
<gene>
    <name evidence="2" type="ORF">SDRG_07830</name>
</gene>
<sequence>MPTMPQDDDDVAAVQSVVRDATDGRVGEVSCLSIPEKAELDMLAKQLHVLRQCEVQLLGEQPTASGSAFQTPPKPSAFQTPPKPSAPQMHANRELETMLAAKDDLDCATASTSVDRKELLLESLHTELEALYVKHDAVAANWKTTYDDAAAQADASIAKKDIRIFTRNAKLEDRSRKHATLAHTSQLLEATVAPLTKDVATAQGDLAQLQQGLDHHLDVGLQELDEDALAPKPSRSAPSARASSAK</sequence>
<feature type="region of interest" description="Disordered" evidence="1">
    <location>
        <begin position="225"/>
        <end position="246"/>
    </location>
</feature>
<feature type="region of interest" description="Disordered" evidence="1">
    <location>
        <begin position="63"/>
        <end position="90"/>
    </location>
</feature>
<dbReference type="EMBL" id="JH767154">
    <property type="protein sequence ID" value="EQC34502.1"/>
    <property type="molecule type" value="Genomic_DNA"/>
</dbReference>
<dbReference type="STRING" id="1156394.T0RW31"/>
<dbReference type="RefSeq" id="XP_008611908.1">
    <property type="nucleotide sequence ID" value="XM_008613686.1"/>
</dbReference>
<dbReference type="GeneID" id="19948557"/>
<protein>
    <submittedName>
        <fullName evidence="2">Uncharacterized protein</fullName>
    </submittedName>
</protein>
<proteinExistence type="predicted"/>
<accession>T0RW31</accession>
<evidence type="ECO:0000313" key="3">
    <source>
        <dbReference type="Proteomes" id="UP000030762"/>
    </source>
</evidence>
<evidence type="ECO:0000313" key="2">
    <source>
        <dbReference type="EMBL" id="EQC34502.1"/>
    </source>
</evidence>
<reference evidence="2 3" key="1">
    <citation type="submission" date="2012-04" db="EMBL/GenBank/DDBJ databases">
        <title>The Genome Sequence of Saprolegnia declina VS20.</title>
        <authorList>
            <consortium name="The Broad Institute Genome Sequencing Platform"/>
            <person name="Russ C."/>
            <person name="Nusbaum C."/>
            <person name="Tyler B."/>
            <person name="van West P."/>
            <person name="Dieguez-Uribeondo J."/>
            <person name="de Bruijn I."/>
            <person name="Tripathy S."/>
            <person name="Jiang R."/>
            <person name="Young S.K."/>
            <person name="Zeng Q."/>
            <person name="Gargeya S."/>
            <person name="Fitzgerald M."/>
            <person name="Haas B."/>
            <person name="Abouelleil A."/>
            <person name="Alvarado L."/>
            <person name="Arachchi H.M."/>
            <person name="Berlin A."/>
            <person name="Chapman S.B."/>
            <person name="Goldberg J."/>
            <person name="Griggs A."/>
            <person name="Gujja S."/>
            <person name="Hansen M."/>
            <person name="Howarth C."/>
            <person name="Imamovic A."/>
            <person name="Larimer J."/>
            <person name="McCowen C."/>
            <person name="Montmayeur A."/>
            <person name="Murphy C."/>
            <person name="Neiman D."/>
            <person name="Pearson M."/>
            <person name="Priest M."/>
            <person name="Roberts A."/>
            <person name="Saif S."/>
            <person name="Shea T."/>
            <person name="Sisk P."/>
            <person name="Sykes S."/>
            <person name="Wortman J."/>
            <person name="Nusbaum C."/>
            <person name="Birren B."/>
        </authorList>
    </citation>
    <scope>NUCLEOTIDE SEQUENCE [LARGE SCALE GENOMIC DNA]</scope>
    <source>
        <strain evidence="2 3">VS20</strain>
    </source>
</reference>
<organism evidence="2 3">
    <name type="scientific">Saprolegnia diclina (strain VS20)</name>
    <dbReference type="NCBI Taxonomy" id="1156394"/>
    <lineage>
        <taxon>Eukaryota</taxon>
        <taxon>Sar</taxon>
        <taxon>Stramenopiles</taxon>
        <taxon>Oomycota</taxon>
        <taxon>Saprolegniomycetes</taxon>
        <taxon>Saprolegniales</taxon>
        <taxon>Saprolegniaceae</taxon>
        <taxon>Saprolegnia</taxon>
    </lineage>
</organism>
<dbReference type="AlphaFoldDB" id="T0RW31"/>
<dbReference type="Proteomes" id="UP000030762">
    <property type="component" value="Unassembled WGS sequence"/>
</dbReference>
<name>T0RW31_SAPDV</name>
<dbReference type="InParanoid" id="T0RW31"/>
<feature type="compositionally biased region" description="Low complexity" evidence="1">
    <location>
        <begin position="230"/>
        <end position="246"/>
    </location>
</feature>
<keyword evidence="3" id="KW-1185">Reference proteome</keyword>